<keyword evidence="2" id="KW-0680">Restriction system</keyword>
<dbReference type="SUPFAM" id="SSF116734">
    <property type="entry name" value="DNA methylase specificity domain"/>
    <property type="match status" value="2"/>
</dbReference>
<comment type="similarity">
    <text evidence="1">Belongs to the type-I restriction system S methylase family.</text>
</comment>
<keyword evidence="6" id="KW-0540">Nuclease</keyword>
<dbReference type="CDD" id="cd17291">
    <property type="entry name" value="RMtype1_S_MgeORF438P-TRD-CR_like"/>
    <property type="match status" value="1"/>
</dbReference>
<comment type="caution">
    <text evidence="6">The sequence shown here is derived from an EMBL/GenBank/DDBJ whole genome shotgun (WGS) entry which is preliminary data.</text>
</comment>
<keyword evidence="3" id="KW-0238">DNA-binding</keyword>
<comment type="subunit">
    <text evidence="4">The methyltransferase is composed of M and S polypeptides.</text>
</comment>
<protein>
    <submittedName>
        <fullName evidence="6">Restriction endonuclease subunit S</fullName>
    </submittedName>
</protein>
<evidence type="ECO:0000313" key="7">
    <source>
        <dbReference type="Proteomes" id="UP000217033"/>
    </source>
</evidence>
<feature type="domain" description="Type I restriction modification DNA specificity" evidence="5">
    <location>
        <begin position="14"/>
        <end position="173"/>
    </location>
</feature>
<dbReference type="InterPro" id="IPR051212">
    <property type="entry name" value="Type-I_RE_S_subunit"/>
</dbReference>
<dbReference type="PANTHER" id="PTHR43140">
    <property type="entry name" value="TYPE-1 RESTRICTION ENZYME ECOKI SPECIFICITY PROTEIN"/>
    <property type="match status" value="1"/>
</dbReference>
<gene>
    <name evidence="6" type="ORF">CJF60_01075</name>
</gene>
<dbReference type="InterPro" id="IPR044946">
    <property type="entry name" value="Restrct_endonuc_typeI_TRD_sf"/>
</dbReference>
<accession>A0ABX4H5U5</accession>
<keyword evidence="6" id="KW-0255">Endonuclease</keyword>
<evidence type="ECO:0000259" key="5">
    <source>
        <dbReference type="Pfam" id="PF01420"/>
    </source>
</evidence>
<dbReference type="GO" id="GO:0004519">
    <property type="term" value="F:endonuclease activity"/>
    <property type="evidence" value="ECO:0007669"/>
    <property type="project" value="UniProtKB-KW"/>
</dbReference>
<keyword evidence="6" id="KW-0378">Hydrolase</keyword>
<feature type="domain" description="Type I restriction modification DNA specificity" evidence="5">
    <location>
        <begin position="195"/>
        <end position="354"/>
    </location>
</feature>
<dbReference type="RefSeq" id="WP_084231826.1">
    <property type="nucleotide sequence ID" value="NZ_FWXE01000001.1"/>
</dbReference>
<reference evidence="6" key="1">
    <citation type="submission" date="2017-08" db="EMBL/GenBank/DDBJ databases">
        <authorList>
            <person name="Alvarez-Ponce D."/>
            <person name="Weitzman C.L."/>
            <person name="Tillett R.L."/>
            <person name="Sandmeier F.C."/>
            <person name="Tracy C.R."/>
        </authorList>
    </citation>
    <scope>NUCLEOTIDE SEQUENCE [LARGE SCALE GENOMIC DNA]</scope>
    <source>
        <strain evidence="6">PS6</strain>
    </source>
</reference>
<dbReference type="EMBL" id="NQMN01000001">
    <property type="protein sequence ID" value="PAF55264.1"/>
    <property type="molecule type" value="Genomic_DNA"/>
</dbReference>
<proteinExistence type="inferred from homology"/>
<evidence type="ECO:0000256" key="1">
    <source>
        <dbReference type="ARBA" id="ARBA00010923"/>
    </source>
</evidence>
<dbReference type="InterPro" id="IPR000055">
    <property type="entry name" value="Restrct_endonuc_typeI_TRD"/>
</dbReference>
<name>A0ABX4H5U5_9BACT</name>
<dbReference type="Gene3D" id="3.90.220.20">
    <property type="entry name" value="DNA methylase specificity domains"/>
    <property type="match status" value="2"/>
</dbReference>
<evidence type="ECO:0000256" key="2">
    <source>
        <dbReference type="ARBA" id="ARBA00022747"/>
    </source>
</evidence>
<organism evidence="6 7">
    <name type="scientific">Mycoplasmopsis agassizii</name>
    <dbReference type="NCBI Taxonomy" id="33922"/>
    <lineage>
        <taxon>Bacteria</taxon>
        <taxon>Bacillati</taxon>
        <taxon>Mycoplasmatota</taxon>
        <taxon>Mycoplasmoidales</taxon>
        <taxon>Metamycoplasmataceae</taxon>
        <taxon>Mycoplasmopsis</taxon>
    </lineage>
</organism>
<evidence type="ECO:0000256" key="4">
    <source>
        <dbReference type="ARBA" id="ARBA00038652"/>
    </source>
</evidence>
<dbReference type="Gene3D" id="1.10.287.1120">
    <property type="entry name" value="Bipartite methylase S protein"/>
    <property type="match status" value="1"/>
</dbReference>
<dbReference type="Pfam" id="PF01420">
    <property type="entry name" value="Methylase_S"/>
    <property type="match status" value="2"/>
</dbReference>
<dbReference type="CDD" id="cd17274">
    <property type="entry name" value="RMtype1_S_Eco540ANI-TRD1-CR1_like"/>
    <property type="match status" value="1"/>
</dbReference>
<evidence type="ECO:0000313" key="6">
    <source>
        <dbReference type="EMBL" id="PAF55264.1"/>
    </source>
</evidence>
<dbReference type="Proteomes" id="UP000217033">
    <property type="component" value="Unassembled WGS sequence"/>
</dbReference>
<sequence>MKNINTFLKEINPEDIRYEKLKNLIDYVQPTKFIVKDTKYKNEYKIPVLTAGKSFILGYTNEKEGIYNASKEQPVMIFDDFTTSMHWVDFDFKIKSSAMKILVNKTEENNFRFLYHSMKIIDYKIAKENHERHWISKYSQIEIALPPLEIQNKIVSILDEFSRLEAELEAELEARNKQYNYYLNYLMNFDDKENKKVEWYKLEEIVTIKPGSRITKAMMNDSFQYPVMGGGVKATGYYNDWNFENVVTVIKYGAAGHVNWIGEKFWAMDVCFVLLPKNNSLLDKFLYYYLKSKQQELINLKRTTAFPPALERNALATFLVPIPSFEEQNRIVNILDKFSKLTSDINEGLPAEIKMRRQQYEYYREKLLTFSQS</sequence>
<keyword evidence="7" id="KW-1185">Reference proteome</keyword>
<dbReference type="PANTHER" id="PTHR43140:SF1">
    <property type="entry name" value="TYPE I RESTRICTION ENZYME ECOKI SPECIFICITY SUBUNIT"/>
    <property type="match status" value="1"/>
</dbReference>
<evidence type="ECO:0000256" key="3">
    <source>
        <dbReference type="ARBA" id="ARBA00023125"/>
    </source>
</evidence>